<dbReference type="Gene3D" id="2.30.30.850">
    <property type="match status" value="1"/>
</dbReference>
<evidence type="ECO:0000256" key="1">
    <source>
        <dbReference type="SAM" id="MobiDB-lite"/>
    </source>
</evidence>
<sequence length="163" mass="18007">MVVRRIQDSLRFVVKSGFWGEVTLRTAVMDLLTGVLGLEEPTHPFKVGNMVVVQQLNRSKKREYPFGPPTTVVAVTRTAVLVENCQSWILASRVKKVVQRPGSKKEILDTGGPQADVQADEGGVPGKAGPAREDDFAYFTTDFWQGILHPDFSDSVSAHMDHL</sequence>
<proteinExistence type="predicted"/>
<name>A0A2G9RPL9_AQUCT</name>
<dbReference type="EMBL" id="KV937829">
    <property type="protein sequence ID" value="PIO29866.1"/>
    <property type="molecule type" value="Genomic_DNA"/>
</dbReference>
<dbReference type="AlphaFoldDB" id="A0A2G9RPL9"/>
<accession>A0A2G9RPL9</accession>
<reference evidence="3" key="1">
    <citation type="journal article" date="2017" name="Nat. Commun.">
        <title>The North American bullfrog draft genome provides insight into hormonal regulation of long noncoding RNA.</title>
        <authorList>
            <person name="Hammond S.A."/>
            <person name="Warren R.L."/>
            <person name="Vandervalk B.P."/>
            <person name="Kucuk E."/>
            <person name="Khan H."/>
            <person name="Gibb E.A."/>
            <person name="Pandoh P."/>
            <person name="Kirk H."/>
            <person name="Zhao Y."/>
            <person name="Jones M."/>
            <person name="Mungall A.J."/>
            <person name="Coope R."/>
            <person name="Pleasance S."/>
            <person name="Moore R.A."/>
            <person name="Holt R.A."/>
            <person name="Round J.M."/>
            <person name="Ohora S."/>
            <person name="Walle B.V."/>
            <person name="Veldhoen N."/>
            <person name="Helbing C.C."/>
            <person name="Birol I."/>
        </authorList>
    </citation>
    <scope>NUCLEOTIDE SEQUENCE [LARGE SCALE GENOMIC DNA]</scope>
</reference>
<protein>
    <recommendedName>
        <fullName evidence="4">Murine leukemia virus integrase C-terminal domain-containing protein</fullName>
    </recommendedName>
</protein>
<dbReference type="OrthoDB" id="9909609at2759"/>
<gene>
    <name evidence="2" type="ORF">AB205_0054370</name>
</gene>
<organism evidence="2 3">
    <name type="scientific">Aquarana catesbeiana</name>
    <name type="common">American bullfrog</name>
    <name type="synonym">Rana catesbeiana</name>
    <dbReference type="NCBI Taxonomy" id="8400"/>
    <lineage>
        <taxon>Eukaryota</taxon>
        <taxon>Metazoa</taxon>
        <taxon>Chordata</taxon>
        <taxon>Craniata</taxon>
        <taxon>Vertebrata</taxon>
        <taxon>Euteleostomi</taxon>
        <taxon>Amphibia</taxon>
        <taxon>Batrachia</taxon>
        <taxon>Anura</taxon>
        <taxon>Neobatrachia</taxon>
        <taxon>Ranoidea</taxon>
        <taxon>Ranidae</taxon>
        <taxon>Aquarana</taxon>
    </lineage>
</organism>
<evidence type="ECO:0000313" key="2">
    <source>
        <dbReference type="EMBL" id="PIO29866.1"/>
    </source>
</evidence>
<evidence type="ECO:0008006" key="4">
    <source>
        <dbReference type="Google" id="ProtNLM"/>
    </source>
</evidence>
<keyword evidence="3" id="KW-1185">Reference proteome</keyword>
<feature type="region of interest" description="Disordered" evidence="1">
    <location>
        <begin position="103"/>
        <end position="131"/>
    </location>
</feature>
<evidence type="ECO:0000313" key="3">
    <source>
        <dbReference type="Proteomes" id="UP000228934"/>
    </source>
</evidence>
<dbReference type="Proteomes" id="UP000228934">
    <property type="component" value="Unassembled WGS sequence"/>
</dbReference>